<keyword evidence="1" id="KW-0805">Transcription regulation</keyword>
<feature type="domain" description="HTH tetR-type" evidence="4">
    <location>
        <begin position="16"/>
        <end position="76"/>
    </location>
</feature>
<dbReference type="Pfam" id="PF00440">
    <property type="entry name" value="TetR_N"/>
    <property type="match status" value="1"/>
</dbReference>
<proteinExistence type="predicted"/>
<dbReference type="PROSITE" id="PS50977">
    <property type="entry name" value="HTH_TETR_2"/>
    <property type="match status" value="1"/>
</dbReference>
<evidence type="ECO:0000256" key="2">
    <source>
        <dbReference type="ARBA" id="ARBA00023125"/>
    </source>
</evidence>
<dbReference type="PROSITE" id="PS01081">
    <property type="entry name" value="HTH_TETR_1"/>
    <property type="match status" value="1"/>
</dbReference>
<name>A0A381TS47_9ZZZZ</name>
<dbReference type="InterPro" id="IPR023772">
    <property type="entry name" value="DNA-bd_HTH_TetR-type_CS"/>
</dbReference>
<dbReference type="InterPro" id="IPR009057">
    <property type="entry name" value="Homeodomain-like_sf"/>
</dbReference>
<organism evidence="5">
    <name type="scientific">marine metagenome</name>
    <dbReference type="NCBI Taxonomy" id="408172"/>
    <lineage>
        <taxon>unclassified sequences</taxon>
        <taxon>metagenomes</taxon>
        <taxon>ecological metagenomes</taxon>
    </lineage>
</organism>
<gene>
    <name evidence="5" type="ORF">METZ01_LOCUS71710</name>
</gene>
<keyword evidence="3" id="KW-0804">Transcription</keyword>
<dbReference type="PANTHER" id="PTHR30055:SF234">
    <property type="entry name" value="HTH-TYPE TRANSCRIPTIONAL REGULATOR BETI"/>
    <property type="match status" value="1"/>
</dbReference>
<reference evidence="5" key="1">
    <citation type="submission" date="2018-05" db="EMBL/GenBank/DDBJ databases">
        <authorList>
            <person name="Lanie J.A."/>
            <person name="Ng W.-L."/>
            <person name="Kazmierczak K.M."/>
            <person name="Andrzejewski T.M."/>
            <person name="Davidsen T.M."/>
            <person name="Wayne K.J."/>
            <person name="Tettelin H."/>
            <person name="Glass J.I."/>
            <person name="Rusch D."/>
            <person name="Podicherti R."/>
            <person name="Tsui H.-C.T."/>
            <person name="Winkler M.E."/>
        </authorList>
    </citation>
    <scope>NUCLEOTIDE SEQUENCE</scope>
</reference>
<feature type="non-terminal residue" evidence="5">
    <location>
        <position position="1"/>
    </location>
</feature>
<dbReference type="PRINTS" id="PR00455">
    <property type="entry name" value="HTHTETR"/>
</dbReference>
<dbReference type="SUPFAM" id="SSF46689">
    <property type="entry name" value="Homeodomain-like"/>
    <property type="match status" value="1"/>
</dbReference>
<accession>A0A381TS47</accession>
<dbReference type="GO" id="GO:0003700">
    <property type="term" value="F:DNA-binding transcription factor activity"/>
    <property type="evidence" value="ECO:0007669"/>
    <property type="project" value="TreeGrafter"/>
</dbReference>
<dbReference type="EMBL" id="UINC01005069">
    <property type="protein sequence ID" value="SVA18856.1"/>
    <property type="molecule type" value="Genomic_DNA"/>
</dbReference>
<sequence length="222" mass="24527">VSGKNHLNPPKQSRSRRTLEHIVQAALEILEEQGYTALTVQSVVDRANSSVGSFYARFSGKEDLLDYLGERVWDQALERWDGAVKARDWSEIDLQHIAESSMGLLVDIGASRAVYLRALDQARGIDGLAYNKFRDSVLGDVAGILLERRGEMSHPEPELAVRLGLLAAEGMIEADRVADGPLPRDILASEATSLLLYYLTAGSTPRAPIRSSEEVDFFDIWS</sequence>
<evidence type="ECO:0000256" key="3">
    <source>
        <dbReference type="ARBA" id="ARBA00023163"/>
    </source>
</evidence>
<dbReference type="AlphaFoldDB" id="A0A381TS47"/>
<evidence type="ECO:0000259" key="4">
    <source>
        <dbReference type="PROSITE" id="PS50977"/>
    </source>
</evidence>
<evidence type="ECO:0000313" key="5">
    <source>
        <dbReference type="EMBL" id="SVA18856.1"/>
    </source>
</evidence>
<dbReference type="GO" id="GO:0000976">
    <property type="term" value="F:transcription cis-regulatory region binding"/>
    <property type="evidence" value="ECO:0007669"/>
    <property type="project" value="TreeGrafter"/>
</dbReference>
<keyword evidence="2" id="KW-0238">DNA-binding</keyword>
<dbReference type="PANTHER" id="PTHR30055">
    <property type="entry name" value="HTH-TYPE TRANSCRIPTIONAL REGULATOR RUTR"/>
    <property type="match status" value="1"/>
</dbReference>
<evidence type="ECO:0000256" key="1">
    <source>
        <dbReference type="ARBA" id="ARBA00023015"/>
    </source>
</evidence>
<dbReference type="Gene3D" id="1.10.357.10">
    <property type="entry name" value="Tetracycline Repressor, domain 2"/>
    <property type="match status" value="1"/>
</dbReference>
<dbReference type="InterPro" id="IPR050109">
    <property type="entry name" value="HTH-type_TetR-like_transc_reg"/>
</dbReference>
<dbReference type="InterPro" id="IPR001647">
    <property type="entry name" value="HTH_TetR"/>
</dbReference>
<protein>
    <recommendedName>
        <fullName evidence="4">HTH tetR-type domain-containing protein</fullName>
    </recommendedName>
</protein>